<evidence type="ECO:0000313" key="18">
    <source>
        <dbReference type="Proteomes" id="UP001230156"/>
    </source>
</evidence>
<dbReference type="InterPro" id="IPR014312">
    <property type="entry name" value="Succ_DH_anchor"/>
</dbReference>
<comment type="cofactor">
    <cofactor evidence="1">
        <name>heme</name>
        <dbReference type="ChEBI" id="CHEBI:30413"/>
    </cofactor>
</comment>
<evidence type="ECO:0000256" key="7">
    <source>
        <dbReference type="ARBA" id="ARBA00022448"/>
    </source>
</evidence>
<comment type="pathway">
    <text evidence="4">Carbohydrate metabolism; tricarboxylic acid cycle.</text>
</comment>
<evidence type="ECO:0000256" key="13">
    <source>
        <dbReference type="ARBA" id="ARBA00022989"/>
    </source>
</evidence>
<evidence type="ECO:0000256" key="11">
    <source>
        <dbReference type="ARBA" id="ARBA00022723"/>
    </source>
</evidence>
<evidence type="ECO:0000256" key="15">
    <source>
        <dbReference type="ARBA" id="ARBA00023136"/>
    </source>
</evidence>
<organism evidence="17 18">
    <name type="scientific">Dongia sedimenti</name>
    <dbReference type="NCBI Taxonomy" id="3064282"/>
    <lineage>
        <taxon>Bacteria</taxon>
        <taxon>Pseudomonadati</taxon>
        <taxon>Pseudomonadota</taxon>
        <taxon>Alphaproteobacteria</taxon>
        <taxon>Rhodospirillales</taxon>
        <taxon>Dongiaceae</taxon>
        <taxon>Dongia</taxon>
    </lineage>
</organism>
<evidence type="ECO:0000256" key="3">
    <source>
        <dbReference type="ARBA" id="ARBA00004141"/>
    </source>
</evidence>
<feature type="transmembrane region" description="Helical" evidence="16">
    <location>
        <begin position="67"/>
        <end position="91"/>
    </location>
</feature>
<accession>A0ABU0YQJ1</accession>
<evidence type="ECO:0000256" key="8">
    <source>
        <dbReference type="ARBA" id="ARBA00022532"/>
    </source>
</evidence>
<dbReference type="InterPro" id="IPR000701">
    <property type="entry name" value="SuccDH_FuR_B_TM-su"/>
</dbReference>
<dbReference type="InterPro" id="IPR034804">
    <property type="entry name" value="SQR/QFR_C/D"/>
</dbReference>
<dbReference type="EMBL" id="JAUYVI010000005">
    <property type="protein sequence ID" value="MDQ7249420.1"/>
    <property type="molecule type" value="Genomic_DNA"/>
</dbReference>
<dbReference type="NCBIfam" id="TIGR02968">
    <property type="entry name" value="succ_dehyd_anc"/>
    <property type="match status" value="1"/>
</dbReference>
<dbReference type="RefSeq" id="WP_379957377.1">
    <property type="nucleotide sequence ID" value="NZ_JAUYVI010000005.1"/>
</dbReference>
<keyword evidence="10 16" id="KW-0812">Transmembrane</keyword>
<keyword evidence="11" id="KW-0479">Metal-binding</keyword>
<name>A0ABU0YQJ1_9PROT</name>
<sequence>MAEASKSLRSPIARVRGLGSAKEGVSHWWAQRLTALALIPLGLWFVASVVCLAGADHAAIAQWLSSPFTLGALALTIITAFYHAVLGLQVVIEDYVHGHAAKLTLIILIQFAAFGFATAAIIALLVAAFAG</sequence>
<evidence type="ECO:0000256" key="12">
    <source>
        <dbReference type="ARBA" id="ARBA00022982"/>
    </source>
</evidence>
<evidence type="ECO:0000256" key="10">
    <source>
        <dbReference type="ARBA" id="ARBA00022692"/>
    </source>
</evidence>
<keyword evidence="13 16" id="KW-1133">Transmembrane helix</keyword>
<feature type="transmembrane region" description="Helical" evidence="16">
    <location>
        <begin position="103"/>
        <end position="130"/>
    </location>
</feature>
<dbReference type="Proteomes" id="UP001230156">
    <property type="component" value="Unassembled WGS sequence"/>
</dbReference>
<reference evidence="18" key="1">
    <citation type="submission" date="2023-08" db="EMBL/GenBank/DDBJ databases">
        <title>Rhodospirillaceae gen. nov., a novel taxon isolated from the Yangtze River Yuezi River estuary sludge.</title>
        <authorList>
            <person name="Ruan L."/>
        </authorList>
    </citation>
    <scope>NUCLEOTIDE SEQUENCE [LARGE SCALE GENOMIC DNA]</scope>
    <source>
        <strain evidence="18">R-7</strain>
    </source>
</reference>
<proteinExistence type="predicted"/>
<keyword evidence="12" id="KW-0249">Electron transport</keyword>
<comment type="caution">
    <text evidence="17">The sequence shown here is derived from an EMBL/GenBank/DDBJ whole genome shotgun (WGS) entry which is preliminary data.</text>
</comment>
<feature type="transmembrane region" description="Helical" evidence="16">
    <location>
        <begin position="33"/>
        <end position="55"/>
    </location>
</feature>
<evidence type="ECO:0000256" key="14">
    <source>
        <dbReference type="ARBA" id="ARBA00023004"/>
    </source>
</evidence>
<dbReference type="Pfam" id="PF01127">
    <property type="entry name" value="Sdh_cyt"/>
    <property type="match status" value="1"/>
</dbReference>
<evidence type="ECO:0000256" key="1">
    <source>
        <dbReference type="ARBA" id="ARBA00001971"/>
    </source>
</evidence>
<evidence type="ECO:0000256" key="6">
    <source>
        <dbReference type="ARBA" id="ARBA00019425"/>
    </source>
</evidence>
<evidence type="ECO:0000256" key="2">
    <source>
        <dbReference type="ARBA" id="ARBA00004050"/>
    </source>
</evidence>
<evidence type="ECO:0000256" key="9">
    <source>
        <dbReference type="ARBA" id="ARBA00022617"/>
    </source>
</evidence>
<evidence type="ECO:0000313" key="17">
    <source>
        <dbReference type="EMBL" id="MDQ7249420.1"/>
    </source>
</evidence>
<keyword evidence="8" id="KW-0816">Tricarboxylic acid cycle</keyword>
<dbReference type="SUPFAM" id="SSF81343">
    <property type="entry name" value="Fumarate reductase respiratory complex transmembrane subunits"/>
    <property type="match status" value="1"/>
</dbReference>
<protein>
    <recommendedName>
        <fullName evidence="6">Succinate dehydrogenase hydrophobic membrane anchor subunit</fullName>
    </recommendedName>
</protein>
<keyword evidence="14" id="KW-0408">Iron</keyword>
<comment type="subcellular location">
    <subcellularLocation>
        <location evidence="3">Membrane</location>
        <topology evidence="3">Multi-pass membrane protein</topology>
    </subcellularLocation>
</comment>
<evidence type="ECO:0000256" key="4">
    <source>
        <dbReference type="ARBA" id="ARBA00005163"/>
    </source>
</evidence>
<comment type="subunit">
    <text evidence="5">Part of an enzyme complex containing four subunits: a flavoprotein, an iron-sulfur protein, plus two membrane-anchoring proteins, SdhC and SdhD.</text>
</comment>
<evidence type="ECO:0000256" key="16">
    <source>
        <dbReference type="SAM" id="Phobius"/>
    </source>
</evidence>
<evidence type="ECO:0000256" key="5">
    <source>
        <dbReference type="ARBA" id="ARBA00011558"/>
    </source>
</evidence>
<keyword evidence="7" id="KW-0813">Transport</keyword>
<dbReference type="CDD" id="cd03495">
    <property type="entry name" value="SQR_TypeC_SdhD_like"/>
    <property type="match status" value="1"/>
</dbReference>
<dbReference type="Gene3D" id="1.20.1300.10">
    <property type="entry name" value="Fumarate reductase/succinate dehydrogenase, transmembrane subunit"/>
    <property type="match status" value="1"/>
</dbReference>
<comment type="function">
    <text evidence="2">Membrane-anchoring subunit of succinate dehydrogenase (SDH).</text>
</comment>
<keyword evidence="9" id="KW-0349">Heme</keyword>
<keyword evidence="15 16" id="KW-0472">Membrane</keyword>
<keyword evidence="18" id="KW-1185">Reference proteome</keyword>
<gene>
    <name evidence="17" type="primary">sdhD</name>
    <name evidence="17" type="ORF">Q8A70_17160</name>
</gene>